<evidence type="ECO:0000313" key="4">
    <source>
        <dbReference type="WBParaSite" id="EVEC_0000975101-mRNA-1"/>
    </source>
</evidence>
<feature type="compositionally biased region" description="Basic and acidic residues" evidence="1">
    <location>
        <begin position="686"/>
        <end position="701"/>
    </location>
</feature>
<feature type="compositionally biased region" description="Polar residues" evidence="1">
    <location>
        <begin position="1792"/>
        <end position="1808"/>
    </location>
</feature>
<feature type="compositionally biased region" description="Polar residues" evidence="1">
    <location>
        <begin position="551"/>
        <end position="563"/>
    </location>
</feature>
<feature type="region of interest" description="Disordered" evidence="1">
    <location>
        <begin position="2424"/>
        <end position="2513"/>
    </location>
</feature>
<protein>
    <submittedName>
        <fullName evidence="4">SANT domain-containing protein</fullName>
    </submittedName>
</protein>
<feature type="compositionally biased region" description="Basic and acidic residues" evidence="1">
    <location>
        <begin position="720"/>
        <end position="748"/>
    </location>
</feature>
<evidence type="ECO:0000313" key="2">
    <source>
        <dbReference type="EMBL" id="VDD94397.1"/>
    </source>
</evidence>
<feature type="compositionally biased region" description="Basic residues" evidence="1">
    <location>
        <begin position="641"/>
        <end position="655"/>
    </location>
</feature>
<accession>A0A0N4VG55</accession>
<feature type="compositionally biased region" description="Low complexity" evidence="1">
    <location>
        <begin position="2487"/>
        <end position="2513"/>
    </location>
</feature>
<feature type="compositionally biased region" description="Polar residues" evidence="1">
    <location>
        <begin position="2084"/>
        <end position="2109"/>
    </location>
</feature>
<feature type="compositionally biased region" description="Polar residues" evidence="1">
    <location>
        <begin position="2353"/>
        <end position="2365"/>
    </location>
</feature>
<name>A0A0N4VG55_ENTVE</name>
<feature type="region of interest" description="Disordered" evidence="1">
    <location>
        <begin position="2081"/>
        <end position="2164"/>
    </location>
</feature>
<dbReference type="EMBL" id="UXUI01009840">
    <property type="protein sequence ID" value="VDD94397.1"/>
    <property type="molecule type" value="Genomic_DNA"/>
</dbReference>
<feature type="region of interest" description="Disordered" evidence="1">
    <location>
        <begin position="2188"/>
        <end position="2216"/>
    </location>
</feature>
<dbReference type="WBParaSite" id="EVEC_0000975101-mRNA-1">
    <property type="protein sequence ID" value="EVEC_0000975101-mRNA-1"/>
    <property type="gene ID" value="EVEC_0000975101"/>
</dbReference>
<feature type="compositionally biased region" description="Polar residues" evidence="1">
    <location>
        <begin position="1063"/>
        <end position="1087"/>
    </location>
</feature>
<organism evidence="4">
    <name type="scientific">Enterobius vermicularis</name>
    <name type="common">Human pinworm</name>
    <dbReference type="NCBI Taxonomy" id="51028"/>
    <lineage>
        <taxon>Eukaryota</taxon>
        <taxon>Metazoa</taxon>
        <taxon>Ecdysozoa</taxon>
        <taxon>Nematoda</taxon>
        <taxon>Chromadorea</taxon>
        <taxon>Rhabditida</taxon>
        <taxon>Spirurina</taxon>
        <taxon>Oxyuridomorpha</taxon>
        <taxon>Oxyuroidea</taxon>
        <taxon>Oxyuridae</taxon>
        <taxon>Enterobius</taxon>
    </lineage>
</organism>
<feature type="region of interest" description="Disordered" evidence="1">
    <location>
        <begin position="640"/>
        <end position="755"/>
    </location>
</feature>
<feature type="region of interest" description="Disordered" evidence="1">
    <location>
        <begin position="1063"/>
        <end position="1126"/>
    </location>
</feature>
<feature type="compositionally biased region" description="Polar residues" evidence="1">
    <location>
        <begin position="1192"/>
        <end position="1214"/>
    </location>
</feature>
<sequence length="2513" mass="279646">MSSVALQDLVNCEKTFGSGKEFNESRVQKKQLMLVRSDNKVRNETLIRQRYSTIEEEPAEGKNNLKTESSFTFDDEGTEKEFELYEPYQRETYSLKSKHFRDETVPGTSSDFSSHACETKTLFYEEQSSICGRYNTSDKSNYQDDSDFKSTEDSKNQKERKVFTKYDFDCPLTTVRNPADDQAMKFLSLQKNFFKGEKDLERYSWKAIQTANESGFLATLIENLSYKIVQNGFIMAFNTLKRADKCQHPLSLLLGKVSQVKHLEDKCGIETVCTEDSTGRHTILEEGKEDFEFTEAHIKTTGSSSDQKRATMLSGYETGKNYSSPCLFQTDQIRTINYCNKRARRLRTRNSRGFEEIAGNITSSLENQKSRFQNFFGKDVILFTSGIVGVRKIEQRGTNGIKIHQRFHNRFSSKITDKPESAGRFTQAQDAAIKNSRGKKVKLRRMYSTVCRYSQSGSGGRSIRNFVNSMTANDVYEPGSYGNYKRVNLRRSFRAVKKSKISLNESCKNRTQFFTRAEHDYIRNLFYDTYKDALIAATSEARRTAGGEGRSYNQGKKCSSAMQGGQRFKSKNSNLNAGKERELMRHYSVVNDNTEKRSEVNVLKAAGSASQPQPSGENAKKWMNRTLAIRICNKNSEIKRKLNASKKGKKKRFRGLKFINDNVNRPRSNRKRKLPLPQRTKIVAQRKGEEMTRKQRSENGEKASTLKQQSTLDPRAAKKKNQEEEMELKKESLQRSDLKDLSEPERTSPHSFNFLDKSNVQQNNAQQHLTYCTNEIRVKCTWQAQQSLAWYPTDTIAQETSLNHITPSFIPLVKNSASNKSVDQSVPRSNMKQTSKNGSHPVENNSVAQLPSIAKKVQCIHKPQKPAKQLLVEKRMRHTSQQRIHASFGSSAANIIKTKMAAATAGIEQPPSPTDMNQELKRAKIVPPEKTTAEDILIIEEPQDAKKSQQKIVLPSFKKNIQKTSQNFTKSWSTPSLALNVSTPHSVPIQGVEGERSPIALDRKSSDAVSTLSDKDEIGHFLTGKDLERIQKAQKLVSQFKFENIYHDSLKPRNLLPTERSLELNTSSHSPNSTPRAVQEPSTTGSKQKFLDGNGSTMPSSLTTTSSELSTPTASADGKSSSGDLDKNLSDASSACANHDAGEYFLTAEEMEHIREVQQLAAKSSFEKLNQESEHRRANHSTGPFSVPGVSRQPSTPTSGADQELSSPCLNSDAPSFPDGESAGECFLTAEETEHIREVQQLAAQSSFEKLNQESQHRRANQPTEMEHIREVQQLAGQSSFEKLNEKLQMRGASGSTVPFSVASSSSQLWTSTSSAGESSSVGLTVKLFDMSSVSDEESECEYFVTGRELEAIQKSEERSAECLSENVIQGSQCRPGSRSFVAGSVAGIPDELWMRTSSADGKLCLAFLNRNPPDVPVLFFGEYGNEYSVIPEGLEQVQKAEVPAVDSSNVGVARMSLNQRRDESTVPSSTSYQFSLPSADVGQKVSTMGIDETLSDTFLPFSETNGVEFSWKAEELKENQEVQDPAVLFSFEKVVLNSARKRSIQLIMPSLALCGLSRPSLPYSRSVEEVPASDLQGKSARACEDAPVGYDEKGEIFERVRRIAVRCSSETLVRMTSCGTSVPPLFRSSWPSGLSYWSVQKTVCGKKPSEVNLKKGVSRRLSLLEEKDYAQYRTASEPFRERRKLDKQAGRLPFKNATEKNPRERFLPLFHSFHNHSPSAQMSTQIVGSVDKLSGVGSSRKLCRRVIAGENDTGEYKEHKEVGGSEKVVGQYLFLNISQESLQNSTISPQSSLVYSSDQSPAESSEAANGETHIGMDKESTSTCDAVSASDTVELQTIADKLKETEKIEKVVRTPLSDLPPETCLQYKRDRQGVIPVPQFIAESAEYENFTLTSSPNGFSSLSSTAEVACHARIRTKGDILPDVGSTSKEPRKLYKAQEASLMSFLRMPFRKSEEHQTTTPPTPFRTEDSAIETCATIFKPEEKLENKARVPPSFFTATFTKIPTYIANYELDNTILPIHMSQKLPRPVSAIKNISIAQADVEGNAENFYEAQDPTVEVQFETPHENLKEEAIVVSASPCSKGFNNRKTSSPSSESDKATYSTGLSESTSDRSHLIRNFSSGEAREQSVEDPNKGTELPMQSSLAKVQEEQGEEVTVTPYPSFTVLPSRSETAIRSTKADEIIPYTGIEGSRSQPSGKRKRAYSERAEQTEDRTGNLSKARHVLLHQPFKAACENPEGKTTTAPPPLSTAACKRIITSTPTLQADKNTYFSILTEGTSQPLDEMRSVSSAEAGNVEENVKYVDIAWKAPGQTSFETTCKEREEDAGVTPPSFFTATSTRSESYTSTLGSDQYRYSTSTSGSTPQLFDEKTDGLPTVTKDIEEGIENLNKERKLPVESSLEMTRENQKEKKAVAFLPPFTSNFTKTLTYTPNSGENDTTYSSGMSENTSQPLRKLPAQSSLEATYKNSEKEATASQPNSFKAIFTRSGTSTPTSGPDEMSNSSSFSESTSQPL</sequence>
<feature type="region of interest" description="Disordered" evidence="1">
    <location>
        <begin position="2353"/>
        <end position="2372"/>
    </location>
</feature>
<feature type="region of interest" description="Disordered" evidence="1">
    <location>
        <begin position="817"/>
        <end position="844"/>
    </location>
</feature>
<feature type="region of interest" description="Disordered" evidence="1">
    <location>
        <begin position="1792"/>
        <end position="1828"/>
    </location>
</feature>
<feature type="compositionally biased region" description="Polar residues" evidence="1">
    <location>
        <begin position="2424"/>
        <end position="2466"/>
    </location>
</feature>
<feature type="region of interest" description="Disordered" evidence="1">
    <location>
        <begin position="545"/>
        <end position="573"/>
    </location>
</feature>
<reference evidence="4" key="1">
    <citation type="submission" date="2017-02" db="UniProtKB">
        <authorList>
            <consortium name="WormBaseParasite"/>
        </authorList>
    </citation>
    <scope>IDENTIFICATION</scope>
</reference>
<feature type="compositionally biased region" description="Basic and acidic residues" evidence="1">
    <location>
        <begin position="1167"/>
        <end position="1176"/>
    </location>
</feature>
<feature type="region of interest" description="Disordered" evidence="1">
    <location>
        <begin position="1167"/>
        <end position="1223"/>
    </location>
</feature>
<keyword evidence="3" id="KW-1185">Reference proteome</keyword>
<feature type="compositionally biased region" description="Basic and acidic residues" evidence="1">
    <location>
        <begin position="2203"/>
        <end position="2215"/>
    </location>
</feature>
<gene>
    <name evidence="2" type="ORF">EVEC_LOCUS9148</name>
</gene>
<evidence type="ECO:0000256" key="1">
    <source>
        <dbReference type="SAM" id="MobiDB-lite"/>
    </source>
</evidence>
<reference evidence="2 3" key="2">
    <citation type="submission" date="2018-10" db="EMBL/GenBank/DDBJ databases">
        <authorList>
            <consortium name="Pathogen Informatics"/>
        </authorList>
    </citation>
    <scope>NUCLEOTIDE SEQUENCE [LARGE SCALE GENOMIC DNA]</scope>
</reference>
<feature type="compositionally biased region" description="Basic and acidic residues" evidence="1">
    <location>
        <begin position="2124"/>
        <end position="2135"/>
    </location>
</feature>
<evidence type="ECO:0000313" key="3">
    <source>
        <dbReference type="Proteomes" id="UP000274131"/>
    </source>
</evidence>
<dbReference type="Proteomes" id="UP000274131">
    <property type="component" value="Unassembled WGS sequence"/>
</dbReference>
<proteinExistence type="predicted"/>
<feature type="compositionally biased region" description="Low complexity" evidence="1">
    <location>
        <begin position="1096"/>
        <end position="1116"/>
    </location>
</feature>